<dbReference type="Pfam" id="PF00534">
    <property type="entry name" value="Glycos_transf_1"/>
    <property type="match status" value="1"/>
</dbReference>
<dbReference type="AlphaFoldDB" id="A0A6L3JYA8"/>
<dbReference type="PANTHER" id="PTHR12526">
    <property type="entry name" value="GLYCOSYLTRANSFERASE"/>
    <property type="match status" value="1"/>
</dbReference>
<dbReference type="PANTHER" id="PTHR12526:SF637">
    <property type="entry name" value="GLYCOSYLTRANSFERASE EPSF-RELATED"/>
    <property type="match status" value="1"/>
</dbReference>
<organism evidence="2 3">
    <name type="scientific">Bacteroides cellulosilyticus</name>
    <dbReference type="NCBI Taxonomy" id="246787"/>
    <lineage>
        <taxon>Bacteria</taxon>
        <taxon>Pseudomonadati</taxon>
        <taxon>Bacteroidota</taxon>
        <taxon>Bacteroidia</taxon>
        <taxon>Bacteroidales</taxon>
        <taxon>Bacteroidaceae</taxon>
        <taxon>Bacteroides</taxon>
    </lineage>
</organism>
<dbReference type="RefSeq" id="WP_022208398.1">
    <property type="nucleotide sequence ID" value="NZ_JAHLOW010000001.1"/>
</dbReference>
<keyword evidence="2" id="KW-0808">Transferase</keyword>
<name>A0A6L3JYA8_9BACE</name>
<proteinExistence type="predicted"/>
<sequence length="374" mass="42637">MEKQKTIGFISYADPKDKTAWSGTIHHLYNSIENSGYNVIWIKARFSKWIKYYQKFLNRLSKQSNKHYSIAHTLLAAYLTRLDKKDFKKADILFSPGCTAIYKLKTDKPIIYLADATFKSIHNYYDEFSNLLSFNIREGNIIEKKVLTKATHIIHASDWAKQSAIIDYGIPNDKISVLEFGANITTQSYNKSQKKDQTLHILFLGVDWQRKGGDIAIETCKILNAQGIKSIIHIIGPVETPKSCKGIPYIDFIGFLNKNDQCDYEKIIQYMSSSDILLLPTKAECAGIVFAEASAYSMPIFTYDTGGISNYVINGINGYRLPLKSDSNEFASKIKNCIMSGELIQMQGYAANLYKEKLNWALWSKRFKKIIENI</sequence>
<dbReference type="CDD" id="cd03801">
    <property type="entry name" value="GT4_PimA-like"/>
    <property type="match status" value="1"/>
</dbReference>
<dbReference type="SUPFAM" id="SSF53756">
    <property type="entry name" value="UDP-Glycosyltransferase/glycogen phosphorylase"/>
    <property type="match status" value="1"/>
</dbReference>
<evidence type="ECO:0000313" key="2">
    <source>
        <dbReference type="EMBL" id="KAA5417249.1"/>
    </source>
</evidence>
<dbReference type="Proteomes" id="UP000482653">
    <property type="component" value="Unassembled WGS sequence"/>
</dbReference>
<dbReference type="Gene3D" id="3.40.50.2000">
    <property type="entry name" value="Glycogen Phosphorylase B"/>
    <property type="match status" value="2"/>
</dbReference>
<dbReference type="InterPro" id="IPR001296">
    <property type="entry name" value="Glyco_trans_1"/>
</dbReference>
<dbReference type="GO" id="GO:0016757">
    <property type="term" value="F:glycosyltransferase activity"/>
    <property type="evidence" value="ECO:0007669"/>
    <property type="project" value="InterPro"/>
</dbReference>
<comment type="caution">
    <text evidence="2">The sequence shown here is derived from an EMBL/GenBank/DDBJ whole genome shotgun (WGS) entry which is preliminary data.</text>
</comment>
<gene>
    <name evidence="2" type="ORF">F2Y87_17200</name>
</gene>
<reference evidence="2 3" key="1">
    <citation type="journal article" date="2019" name="Nat. Med.">
        <title>A library of human gut bacterial isolates paired with longitudinal multiomics data enables mechanistic microbiome research.</title>
        <authorList>
            <person name="Poyet M."/>
            <person name="Groussin M."/>
            <person name="Gibbons S.M."/>
            <person name="Avila-Pacheco J."/>
            <person name="Jiang X."/>
            <person name="Kearney S.M."/>
            <person name="Perrotta A.R."/>
            <person name="Berdy B."/>
            <person name="Zhao S."/>
            <person name="Lieberman T.D."/>
            <person name="Swanson P.K."/>
            <person name="Smith M."/>
            <person name="Roesemann S."/>
            <person name="Alexander J.E."/>
            <person name="Rich S.A."/>
            <person name="Livny J."/>
            <person name="Vlamakis H."/>
            <person name="Clish C."/>
            <person name="Bullock K."/>
            <person name="Deik A."/>
            <person name="Scott J."/>
            <person name="Pierce K.A."/>
            <person name="Xavier R.J."/>
            <person name="Alm E.J."/>
        </authorList>
    </citation>
    <scope>NUCLEOTIDE SEQUENCE [LARGE SCALE GENOMIC DNA]</scope>
    <source>
        <strain evidence="2 3">BIOML-A8</strain>
    </source>
</reference>
<feature type="domain" description="Glycosyl transferase family 1" evidence="1">
    <location>
        <begin position="190"/>
        <end position="351"/>
    </location>
</feature>
<accession>A0A6L3JYA8</accession>
<protein>
    <submittedName>
        <fullName evidence="2">Glycosyltransferase family 4 protein</fullName>
    </submittedName>
</protein>
<evidence type="ECO:0000259" key="1">
    <source>
        <dbReference type="Pfam" id="PF00534"/>
    </source>
</evidence>
<evidence type="ECO:0000313" key="3">
    <source>
        <dbReference type="Proteomes" id="UP000482653"/>
    </source>
</evidence>
<dbReference type="EMBL" id="VVYX01000020">
    <property type="protein sequence ID" value="KAA5417249.1"/>
    <property type="molecule type" value="Genomic_DNA"/>
</dbReference>